<sequence>MPESARMLSQEIYKHPSLSSCLARSGEPEVPLSREDLEQLAALRHAAALAEGLADFATTFVRCLSSHCDLVDQLLSVVHSIDPEWFGEDMAQREAQHQVWALATGVKATAPRVATVVRRLLQDLKGLRGAATQVERSFERKRGALQDAV</sequence>
<dbReference type="EMBL" id="CAJNDS010001114">
    <property type="protein sequence ID" value="CAE7248476.1"/>
    <property type="molecule type" value="Genomic_DNA"/>
</dbReference>
<proteinExistence type="predicted"/>
<accession>A0A812LNT6</accession>
<comment type="caution">
    <text evidence="1">The sequence shown here is derived from an EMBL/GenBank/DDBJ whole genome shotgun (WGS) entry which is preliminary data.</text>
</comment>
<dbReference type="AlphaFoldDB" id="A0A812LNT6"/>
<evidence type="ECO:0000313" key="1">
    <source>
        <dbReference type="EMBL" id="CAE7248476.1"/>
    </source>
</evidence>
<reference evidence="1" key="1">
    <citation type="submission" date="2021-02" db="EMBL/GenBank/DDBJ databases">
        <authorList>
            <person name="Dougan E. K."/>
            <person name="Rhodes N."/>
            <person name="Thang M."/>
            <person name="Chan C."/>
        </authorList>
    </citation>
    <scope>NUCLEOTIDE SEQUENCE</scope>
</reference>
<evidence type="ECO:0000313" key="2">
    <source>
        <dbReference type="Proteomes" id="UP000604046"/>
    </source>
</evidence>
<dbReference type="Proteomes" id="UP000604046">
    <property type="component" value="Unassembled WGS sequence"/>
</dbReference>
<gene>
    <name evidence="1" type="ORF">SNAT2548_LOCUS12029</name>
</gene>
<protein>
    <submittedName>
        <fullName evidence="1">Uncharacterized protein</fullName>
    </submittedName>
</protein>
<keyword evidence="2" id="KW-1185">Reference proteome</keyword>
<organism evidence="1 2">
    <name type="scientific">Symbiodinium natans</name>
    <dbReference type="NCBI Taxonomy" id="878477"/>
    <lineage>
        <taxon>Eukaryota</taxon>
        <taxon>Sar</taxon>
        <taxon>Alveolata</taxon>
        <taxon>Dinophyceae</taxon>
        <taxon>Suessiales</taxon>
        <taxon>Symbiodiniaceae</taxon>
        <taxon>Symbiodinium</taxon>
    </lineage>
</organism>
<name>A0A812LNT6_9DINO</name>